<comment type="caution">
    <text evidence="1">The sequence shown here is derived from an EMBL/GenBank/DDBJ whole genome shotgun (WGS) entry which is preliminary data.</text>
</comment>
<reference evidence="1" key="1">
    <citation type="submission" date="2022-03" db="EMBL/GenBank/DDBJ databases">
        <title>Bacterial whole genome sequence for Hymenobacter sp. DH14.</title>
        <authorList>
            <person name="Le V."/>
        </authorList>
    </citation>
    <scope>NUCLEOTIDE SEQUENCE</scope>
    <source>
        <strain evidence="1">DH14</strain>
    </source>
</reference>
<keyword evidence="2" id="KW-1185">Reference proteome</keyword>
<evidence type="ECO:0000313" key="1">
    <source>
        <dbReference type="EMBL" id="MCI1186880.1"/>
    </source>
</evidence>
<dbReference type="Proteomes" id="UP001139193">
    <property type="component" value="Unassembled WGS sequence"/>
</dbReference>
<evidence type="ECO:0000313" key="2">
    <source>
        <dbReference type="Proteomes" id="UP001139193"/>
    </source>
</evidence>
<evidence type="ECO:0008006" key="3">
    <source>
        <dbReference type="Google" id="ProtNLM"/>
    </source>
</evidence>
<organism evidence="1 2">
    <name type="scientific">Hymenobacter cyanobacteriorum</name>
    <dbReference type="NCBI Taxonomy" id="2926463"/>
    <lineage>
        <taxon>Bacteria</taxon>
        <taxon>Pseudomonadati</taxon>
        <taxon>Bacteroidota</taxon>
        <taxon>Cytophagia</taxon>
        <taxon>Cytophagales</taxon>
        <taxon>Hymenobacteraceae</taxon>
        <taxon>Hymenobacter</taxon>
    </lineage>
</organism>
<proteinExistence type="predicted"/>
<name>A0A9X2AGZ8_9BACT</name>
<dbReference type="InterPro" id="IPR043519">
    <property type="entry name" value="NT_sf"/>
</dbReference>
<dbReference type="EMBL" id="JALBGC010000002">
    <property type="protein sequence ID" value="MCI1186880.1"/>
    <property type="molecule type" value="Genomic_DNA"/>
</dbReference>
<accession>A0A9X2AGZ8</accession>
<dbReference type="RefSeq" id="WP_241935165.1">
    <property type="nucleotide sequence ID" value="NZ_JALBGC010000002.1"/>
</dbReference>
<protein>
    <recommendedName>
        <fullName evidence="3">Nucleotidyltransferase</fullName>
    </recommendedName>
</protein>
<dbReference type="Gene3D" id="3.30.460.40">
    <property type="match status" value="1"/>
</dbReference>
<dbReference type="SUPFAM" id="SSF81301">
    <property type="entry name" value="Nucleotidyltransferase"/>
    <property type="match status" value="1"/>
</dbReference>
<gene>
    <name evidence="1" type="ORF">MON38_05570</name>
</gene>
<sequence length="167" mass="18800">MENDLTESILRVCSVLNKHSVDYLLVGGTAVALHGYFRYSVNSAGVAADKPDVDVWYNPTYGNYFKLLDALAELGQNVTKFKNEQAPIPKTSFFKYEFESFTLDLLPALKSAMPFNAAFAKKEHVVFAEVTIPFIGYDDLLHDKATNARAKDITDIEQLKNRRQAEQ</sequence>
<dbReference type="AlphaFoldDB" id="A0A9X2AGZ8"/>